<dbReference type="OrthoDB" id="2928335at2"/>
<dbReference type="AlphaFoldDB" id="A0A1I5XF21"/>
<proteinExistence type="predicted"/>
<evidence type="ECO:0000313" key="2">
    <source>
        <dbReference type="EMBL" id="SFQ30257.1"/>
    </source>
</evidence>
<name>A0A1I5XF21_9BACI</name>
<dbReference type="PROSITE" id="PS51257">
    <property type="entry name" value="PROKAR_LIPOPROTEIN"/>
    <property type="match status" value="1"/>
</dbReference>
<dbReference type="Proteomes" id="UP000198892">
    <property type="component" value="Unassembled WGS sequence"/>
</dbReference>
<reference evidence="3" key="1">
    <citation type="submission" date="2016-10" db="EMBL/GenBank/DDBJ databases">
        <authorList>
            <person name="Varghese N."/>
            <person name="Submissions S."/>
        </authorList>
    </citation>
    <scope>NUCLEOTIDE SEQUENCE [LARGE SCALE GENOMIC DNA]</scope>
    <source>
        <strain evidence="3">S7</strain>
    </source>
</reference>
<evidence type="ECO:0000259" key="1">
    <source>
        <dbReference type="Pfam" id="PF26353"/>
    </source>
</evidence>
<feature type="domain" description="YhfM-like" evidence="1">
    <location>
        <begin position="48"/>
        <end position="131"/>
    </location>
</feature>
<dbReference type="InterPro" id="IPR058780">
    <property type="entry name" value="YhfM-like_dom"/>
</dbReference>
<evidence type="ECO:0000313" key="3">
    <source>
        <dbReference type="Proteomes" id="UP000198892"/>
    </source>
</evidence>
<dbReference type="Pfam" id="PF26353">
    <property type="entry name" value="YhfM"/>
    <property type="match status" value="1"/>
</dbReference>
<organism evidence="2 3">
    <name type="scientific">Salibacterium halotolerans</name>
    <dbReference type="NCBI Taxonomy" id="1884432"/>
    <lineage>
        <taxon>Bacteria</taxon>
        <taxon>Bacillati</taxon>
        <taxon>Bacillota</taxon>
        <taxon>Bacilli</taxon>
        <taxon>Bacillales</taxon>
        <taxon>Bacillaceae</taxon>
    </lineage>
</organism>
<keyword evidence="3" id="KW-1185">Reference proteome</keyword>
<dbReference type="EMBL" id="FOXD01000027">
    <property type="protein sequence ID" value="SFQ30257.1"/>
    <property type="molecule type" value="Genomic_DNA"/>
</dbReference>
<accession>A0A1I5XF21</accession>
<dbReference type="RefSeq" id="WP_093339104.1">
    <property type="nucleotide sequence ID" value="NZ_FOXD01000027.1"/>
</dbReference>
<sequence length="134" mass="15077">MGKNVSLLVLVSIISLFGCKAEGLPVDQDIKRVNIAESSGFGGLNENFIMNIEDSNKLEDFQALMESAEKEDIKVNRPIYDMQIKYEDDTNRGLHLSQKKNGELTLMFIGHEEDVYVPSPESSKKVKEILNNLD</sequence>
<gene>
    <name evidence="2" type="ORF">SAMN05518683_12716</name>
</gene>
<protein>
    <recommendedName>
        <fullName evidence="1">YhfM-like domain-containing protein</fullName>
    </recommendedName>
</protein>